<reference evidence="1 2" key="1">
    <citation type="submission" date="2020-08" db="EMBL/GenBank/DDBJ databases">
        <title>Genome sequence of Rhodobacteraceae bacterium Lw-13e.</title>
        <authorList>
            <person name="Poehlein A."/>
            <person name="Wolter L."/>
            <person name="Daniel R."/>
            <person name="Brinkhoff T."/>
        </authorList>
    </citation>
    <scope>NUCLEOTIDE SEQUENCE [LARGE SCALE GENOMIC DNA]</scope>
    <source>
        <strain evidence="1 2">Lw-13e</strain>
        <plasmid evidence="1 2">p202</plasmid>
    </source>
</reference>
<dbReference type="Proteomes" id="UP000283786">
    <property type="component" value="Plasmid p202"/>
</dbReference>
<gene>
    <name evidence="1" type="ORF">PSAL_035980</name>
</gene>
<geneLocation type="plasmid" evidence="1 2">
    <name>p202</name>
</geneLocation>
<dbReference type="NCBIfam" id="TIGR02466">
    <property type="entry name" value="TIGR02466 family protein"/>
    <property type="match status" value="1"/>
</dbReference>
<dbReference type="AlphaFoldDB" id="A0A418SD29"/>
<dbReference type="EMBL" id="CP060437">
    <property type="protein sequence ID" value="QPM92334.1"/>
    <property type="molecule type" value="Genomic_DNA"/>
</dbReference>
<proteinExistence type="predicted"/>
<keyword evidence="1" id="KW-0614">Plasmid</keyword>
<keyword evidence="2" id="KW-1185">Reference proteome</keyword>
<name>A0A418SD29_9RHOB</name>
<dbReference type="RefSeq" id="WP_119840492.1">
    <property type="nucleotide sequence ID" value="NZ_CP060437.1"/>
</dbReference>
<evidence type="ECO:0000313" key="2">
    <source>
        <dbReference type="Proteomes" id="UP000283786"/>
    </source>
</evidence>
<dbReference type="Gene3D" id="2.60.120.620">
    <property type="entry name" value="q2cbj1_9rhob like domain"/>
    <property type="match status" value="1"/>
</dbReference>
<dbReference type="KEGG" id="palw:PSAL_035980"/>
<evidence type="ECO:0008006" key="3">
    <source>
        <dbReference type="Google" id="ProtNLM"/>
    </source>
</evidence>
<sequence>MTDKELPQVNAPLGPIKRESHFPTGIYFRDFNDAAEVNSHLLEAVLAERAADETGISRSNVSKLGGWHSQTDLHRKPAFADFSARLLATVTDIGTSLRYDPAYEIAIDNMWAIMNPPGSYNRAHIHPNTLWSGVYYIQVPQESGRIVFTDPRSQALTAPAMFDPSQPRTPESWSEVFFDPRPGRMILFPNWLYHEVAANMSELIGLAGERVILSFNLFQRRRK</sequence>
<dbReference type="OrthoDB" id="9783136at2"/>
<evidence type="ECO:0000313" key="1">
    <source>
        <dbReference type="EMBL" id="QPM92334.1"/>
    </source>
</evidence>
<organism evidence="1 2">
    <name type="scientific">Pseudooceanicola algae</name>
    <dbReference type="NCBI Taxonomy" id="1537215"/>
    <lineage>
        <taxon>Bacteria</taxon>
        <taxon>Pseudomonadati</taxon>
        <taxon>Pseudomonadota</taxon>
        <taxon>Alphaproteobacteria</taxon>
        <taxon>Rhodobacterales</taxon>
        <taxon>Paracoccaceae</taxon>
        <taxon>Pseudooceanicola</taxon>
    </lineage>
</organism>
<dbReference type="InterPro" id="IPR012668">
    <property type="entry name" value="CHP02466"/>
</dbReference>
<dbReference type="Pfam" id="PF13759">
    <property type="entry name" value="2OG-FeII_Oxy_5"/>
    <property type="match status" value="1"/>
</dbReference>
<protein>
    <recommendedName>
        <fullName evidence="3">JmjC domain-containing protein</fullName>
    </recommendedName>
</protein>
<accession>A0A418SD29</accession>